<sequence length="119" mass="12431">MKFSVPAVSGAYRGIAVLLGNPPCCLEIVVAEQSASVEGTGPSPGPRVERKRCGPLPAVAEPRRRGDCDASTITRDGGSLSEIESSQGGQEKDGGSPCASAHWTHREHLVLGRPASRRV</sequence>
<comment type="caution">
    <text evidence="2">The sequence shown here is derived from an EMBL/GenBank/DDBJ whole genome shotgun (WGS) entry which is preliminary data.</text>
</comment>
<dbReference type="Proteomes" id="UP001066276">
    <property type="component" value="Chromosome 11"/>
</dbReference>
<name>A0AAV7LHW3_PLEWA</name>
<protein>
    <submittedName>
        <fullName evidence="2">Uncharacterized protein</fullName>
    </submittedName>
</protein>
<keyword evidence="3" id="KW-1185">Reference proteome</keyword>
<evidence type="ECO:0000256" key="1">
    <source>
        <dbReference type="SAM" id="MobiDB-lite"/>
    </source>
</evidence>
<reference evidence="2" key="1">
    <citation type="journal article" date="2022" name="bioRxiv">
        <title>Sequencing and chromosome-scale assembly of the giantPleurodeles waltlgenome.</title>
        <authorList>
            <person name="Brown T."/>
            <person name="Elewa A."/>
            <person name="Iarovenko S."/>
            <person name="Subramanian E."/>
            <person name="Araus A.J."/>
            <person name="Petzold A."/>
            <person name="Susuki M."/>
            <person name="Suzuki K.-i.T."/>
            <person name="Hayashi T."/>
            <person name="Toyoda A."/>
            <person name="Oliveira C."/>
            <person name="Osipova E."/>
            <person name="Leigh N.D."/>
            <person name="Simon A."/>
            <person name="Yun M.H."/>
        </authorList>
    </citation>
    <scope>NUCLEOTIDE SEQUENCE</scope>
    <source>
        <strain evidence="2">20211129_DDA</strain>
        <tissue evidence="2">Liver</tissue>
    </source>
</reference>
<dbReference type="AlphaFoldDB" id="A0AAV7LHW3"/>
<dbReference type="EMBL" id="JANPWB010000015">
    <property type="protein sequence ID" value="KAJ1091251.1"/>
    <property type="molecule type" value="Genomic_DNA"/>
</dbReference>
<feature type="region of interest" description="Disordered" evidence="1">
    <location>
        <begin position="35"/>
        <end position="119"/>
    </location>
</feature>
<accession>A0AAV7LHW3</accession>
<proteinExistence type="predicted"/>
<evidence type="ECO:0000313" key="3">
    <source>
        <dbReference type="Proteomes" id="UP001066276"/>
    </source>
</evidence>
<organism evidence="2 3">
    <name type="scientific">Pleurodeles waltl</name>
    <name type="common">Iberian ribbed newt</name>
    <dbReference type="NCBI Taxonomy" id="8319"/>
    <lineage>
        <taxon>Eukaryota</taxon>
        <taxon>Metazoa</taxon>
        <taxon>Chordata</taxon>
        <taxon>Craniata</taxon>
        <taxon>Vertebrata</taxon>
        <taxon>Euteleostomi</taxon>
        <taxon>Amphibia</taxon>
        <taxon>Batrachia</taxon>
        <taxon>Caudata</taxon>
        <taxon>Salamandroidea</taxon>
        <taxon>Salamandridae</taxon>
        <taxon>Pleurodelinae</taxon>
        <taxon>Pleurodeles</taxon>
    </lineage>
</organism>
<gene>
    <name evidence="2" type="ORF">NDU88_004378</name>
</gene>
<evidence type="ECO:0000313" key="2">
    <source>
        <dbReference type="EMBL" id="KAJ1091251.1"/>
    </source>
</evidence>